<dbReference type="SUPFAM" id="SSF53098">
    <property type="entry name" value="Ribonuclease H-like"/>
    <property type="match status" value="1"/>
</dbReference>
<dbReference type="STRING" id="415015.SAMN05660462_02687"/>
<dbReference type="InterPro" id="IPR029060">
    <property type="entry name" value="PIN-like_dom_sf"/>
</dbReference>
<dbReference type="SMART" id="SM00474">
    <property type="entry name" value="35EXOc"/>
    <property type="match status" value="1"/>
</dbReference>
<dbReference type="GO" id="GO:0006261">
    <property type="term" value="P:DNA-templated DNA replication"/>
    <property type="evidence" value="ECO:0007669"/>
    <property type="project" value="UniProtKB-UniRule"/>
</dbReference>
<dbReference type="Pfam" id="PF00476">
    <property type="entry name" value="DNA_pol_A"/>
    <property type="match status" value="1"/>
</dbReference>
<dbReference type="InterPro" id="IPR008918">
    <property type="entry name" value="HhH2"/>
</dbReference>
<dbReference type="InterPro" id="IPR036397">
    <property type="entry name" value="RNaseH_sf"/>
</dbReference>
<dbReference type="GO" id="GO:0008408">
    <property type="term" value="F:3'-5' exonuclease activity"/>
    <property type="evidence" value="ECO:0007669"/>
    <property type="project" value="InterPro"/>
</dbReference>
<dbReference type="InterPro" id="IPR043502">
    <property type="entry name" value="DNA/RNA_pol_sf"/>
</dbReference>
<dbReference type="PANTHER" id="PTHR10133">
    <property type="entry name" value="DNA POLYMERASE I"/>
    <property type="match status" value="1"/>
</dbReference>
<evidence type="ECO:0000256" key="4">
    <source>
        <dbReference type="ARBA" id="ARBA00022679"/>
    </source>
</evidence>
<keyword evidence="11 16" id="KW-0239">DNA-directed DNA polymerase</keyword>
<dbReference type="GO" id="GO:0008409">
    <property type="term" value="F:5'-3' exonuclease activity"/>
    <property type="evidence" value="ECO:0007669"/>
    <property type="project" value="InterPro"/>
</dbReference>
<sequence>MTKGRFMIIDGNSLLHRAFHALPPLMTKDGVYTNGVYGFLTMFYKVTDEYKPDYISVVFDKKTLTFRHKEYEDYKAGRAKTPNELSMQFPILKEIIDNMNIHRVEAEGFEADDLAGTLARIGEENELEVVLVTGDKDYLQLAGDTTKVLLTRKGISTMEIYDKEAIIERYELTPQQFIDLKGLMGDQSDNIPGVPGVGEKTGIKLLKEYKSIEGIYNNLDEIKGKLKERLAENRNQALMSRRLSEIITTVPLEVNLDKLLWSEPNKEELYNIYKKLEFNSLLGKLDLESTTHKKEATTEKLTVENIILKEKAQLENIIKIIQDSKTMILKFLVDGDYPLKDAILGVGVKPSIGTNYYIDFIDGNITIEDFIDLFKKILENEEINKLGHDIKQEILILLRYGVDLRGIVFDSMIGQYLLNPSQNDYRLENLSKHYLNIDIDSKEALLGTGKNKKTFGQLLVTERISYISNQLEIICKIKEPIENAISEQNMERLFYDVEIALISVLGNMEFSGFTVDGEKLKELGKEFDIKIESLTKSIYEFAGGEFNINSPKQLGEILFEKLELPVIKKTKTGYSTDAEVLEKLEEMHPIAEKILEYRQIVKLKSTYVDGLISVIDKKTGKVHSSFNQTITTTGRISSTEPNLQNIPIRTEEGRKIRKVFVPSNDDYVLVDADYSQIELRVLASISDDPKLKEAFFTGEDVHSKTASQVFGVSLQEVTPLMRSRAKAVNFGIVYGISDYGLARDLKITRKEAKTYIDNYLKNYNMVKEYMISIVEEGKRKGYVETILHRRRYLPELASRNFNIRSFGERMALNTPIQGSAADIIKLAMVNVYNELKKRKLKSKLILQVHDELIVETHKEEVEEVKALLKDLMENAIALNVPLKVDMEIGDSWYDTK</sequence>
<evidence type="ECO:0000256" key="15">
    <source>
        <dbReference type="NCBIfam" id="TIGR00593"/>
    </source>
</evidence>
<comment type="catalytic activity">
    <reaction evidence="14 16">
        <text>DNA(n) + a 2'-deoxyribonucleoside 5'-triphosphate = DNA(n+1) + diphosphate</text>
        <dbReference type="Rhea" id="RHEA:22508"/>
        <dbReference type="Rhea" id="RHEA-COMP:17339"/>
        <dbReference type="Rhea" id="RHEA-COMP:17340"/>
        <dbReference type="ChEBI" id="CHEBI:33019"/>
        <dbReference type="ChEBI" id="CHEBI:61560"/>
        <dbReference type="ChEBI" id="CHEBI:173112"/>
        <dbReference type="EC" id="2.7.7.7"/>
    </reaction>
</comment>
<reference evidence="20 21" key="1">
    <citation type="submission" date="2016-10" db="EMBL/GenBank/DDBJ databases">
        <authorList>
            <person name="de Groot N.N."/>
        </authorList>
    </citation>
    <scope>NUCLEOTIDE SEQUENCE [LARGE SCALE GENOMIC DNA]</scope>
    <source>
        <strain evidence="20 21">DSM 21650</strain>
    </source>
</reference>
<dbReference type="SMART" id="SM00475">
    <property type="entry name" value="53EXOc"/>
    <property type="match status" value="1"/>
</dbReference>
<dbReference type="NCBIfam" id="TIGR00593">
    <property type="entry name" value="pola"/>
    <property type="match status" value="1"/>
</dbReference>
<dbReference type="AlphaFoldDB" id="A0A1H3S348"/>
<dbReference type="SMART" id="SM00482">
    <property type="entry name" value="POLAc"/>
    <property type="match status" value="1"/>
</dbReference>
<protein>
    <recommendedName>
        <fullName evidence="3 15">DNA polymerase I</fullName>
        <ecNumber evidence="2 15">2.7.7.7</ecNumber>
    </recommendedName>
</protein>
<dbReference type="InterPro" id="IPR054690">
    <property type="entry name" value="DNA_polI_exonuclease"/>
</dbReference>
<dbReference type="InterPro" id="IPR018320">
    <property type="entry name" value="DNA_polymerase_1"/>
</dbReference>
<evidence type="ECO:0000259" key="18">
    <source>
        <dbReference type="SMART" id="SM00475"/>
    </source>
</evidence>
<feature type="domain" description="3'-5' exonuclease" evidence="17">
    <location>
        <begin position="305"/>
        <end position="486"/>
    </location>
</feature>
<feature type="domain" description="DNA-directed DNA polymerase family A palm" evidence="19">
    <location>
        <begin position="653"/>
        <end position="860"/>
    </location>
</feature>
<evidence type="ECO:0000256" key="11">
    <source>
        <dbReference type="ARBA" id="ARBA00022932"/>
    </source>
</evidence>
<keyword evidence="6 16" id="KW-0235">DNA replication</keyword>
<dbReference type="RefSeq" id="WP_091732292.1">
    <property type="nucleotide sequence ID" value="NZ_FNQE01000035.1"/>
</dbReference>
<dbReference type="InterPro" id="IPR036279">
    <property type="entry name" value="5-3_exonuclease_C_sf"/>
</dbReference>
<keyword evidence="7" id="KW-0540">Nuclease</keyword>
<dbReference type="Pfam" id="PF22619">
    <property type="entry name" value="DNA_polI_exo1"/>
    <property type="match status" value="1"/>
</dbReference>
<keyword evidence="9" id="KW-0378">Hydrolase</keyword>
<dbReference type="InterPro" id="IPR002298">
    <property type="entry name" value="DNA_polymerase_A"/>
</dbReference>
<evidence type="ECO:0000256" key="2">
    <source>
        <dbReference type="ARBA" id="ARBA00012417"/>
    </source>
</evidence>
<keyword evidence="10" id="KW-0269">Exonuclease</keyword>
<dbReference type="FunFam" id="1.20.1060.10:FF:000001">
    <property type="entry name" value="DNA polymerase I"/>
    <property type="match status" value="1"/>
</dbReference>
<dbReference type="CDD" id="cd08637">
    <property type="entry name" value="DNA_pol_A_pol_I_C"/>
    <property type="match status" value="1"/>
</dbReference>
<dbReference type="Gene3D" id="1.20.1060.10">
    <property type="entry name" value="Taq DNA Polymerase, Chain T, domain 4"/>
    <property type="match status" value="1"/>
</dbReference>
<dbReference type="EMBL" id="FNQE01000035">
    <property type="protein sequence ID" value="SDZ32314.1"/>
    <property type="molecule type" value="Genomic_DNA"/>
</dbReference>
<evidence type="ECO:0000256" key="14">
    <source>
        <dbReference type="ARBA" id="ARBA00049244"/>
    </source>
</evidence>
<dbReference type="InterPro" id="IPR020045">
    <property type="entry name" value="DNA_polI_H3TH"/>
</dbReference>
<evidence type="ECO:0000256" key="9">
    <source>
        <dbReference type="ARBA" id="ARBA00022801"/>
    </source>
</evidence>
<gene>
    <name evidence="16" type="primary">polA</name>
    <name evidence="20" type="ORF">SAMN05660462_02687</name>
</gene>
<evidence type="ECO:0000313" key="21">
    <source>
        <dbReference type="Proteomes" id="UP000198625"/>
    </source>
</evidence>
<dbReference type="InterPro" id="IPR001098">
    <property type="entry name" value="DNA-dir_DNA_pol_A_palm_dom"/>
</dbReference>
<dbReference type="SMART" id="SM00279">
    <property type="entry name" value="HhH2"/>
    <property type="match status" value="1"/>
</dbReference>
<dbReference type="OrthoDB" id="9806424at2"/>
<dbReference type="EC" id="2.7.7.7" evidence="2 15"/>
<dbReference type="FunFam" id="1.10.150.20:FF:000003">
    <property type="entry name" value="DNA polymerase I"/>
    <property type="match status" value="1"/>
</dbReference>
<dbReference type="CDD" id="cd06140">
    <property type="entry name" value="DNA_polA_I_Bacillus_like_exo"/>
    <property type="match status" value="1"/>
</dbReference>
<keyword evidence="4 16" id="KW-0808">Transferase</keyword>
<dbReference type="Proteomes" id="UP000198625">
    <property type="component" value="Unassembled WGS sequence"/>
</dbReference>
<dbReference type="Pfam" id="PF02739">
    <property type="entry name" value="5_3_exonuc_N"/>
    <property type="match status" value="1"/>
</dbReference>
<evidence type="ECO:0000256" key="13">
    <source>
        <dbReference type="ARBA" id="ARBA00023204"/>
    </source>
</evidence>
<evidence type="ECO:0000256" key="7">
    <source>
        <dbReference type="ARBA" id="ARBA00022722"/>
    </source>
</evidence>
<dbReference type="NCBIfam" id="NF004397">
    <property type="entry name" value="PRK05755.1"/>
    <property type="match status" value="1"/>
</dbReference>
<dbReference type="Gene3D" id="3.30.70.370">
    <property type="match status" value="1"/>
</dbReference>
<dbReference type="CDD" id="cd09898">
    <property type="entry name" value="H3TH_53EXO"/>
    <property type="match status" value="1"/>
</dbReference>
<evidence type="ECO:0000313" key="20">
    <source>
        <dbReference type="EMBL" id="SDZ32314.1"/>
    </source>
</evidence>
<keyword evidence="8 16" id="KW-0227">DNA damage</keyword>
<dbReference type="SUPFAM" id="SSF47807">
    <property type="entry name" value="5' to 3' exonuclease, C-terminal subdomain"/>
    <property type="match status" value="1"/>
</dbReference>
<dbReference type="InterPro" id="IPR002562">
    <property type="entry name" value="3'-5'_exonuclease_dom"/>
</dbReference>
<dbReference type="PRINTS" id="PR00868">
    <property type="entry name" value="DNAPOLI"/>
</dbReference>
<evidence type="ECO:0000256" key="1">
    <source>
        <dbReference type="ARBA" id="ARBA00007705"/>
    </source>
</evidence>
<evidence type="ECO:0000256" key="10">
    <source>
        <dbReference type="ARBA" id="ARBA00022839"/>
    </source>
</evidence>
<dbReference type="SUPFAM" id="SSF56672">
    <property type="entry name" value="DNA/RNA polymerases"/>
    <property type="match status" value="1"/>
</dbReference>
<name>A0A1H3S348_9FIRM</name>
<dbReference type="Pfam" id="PF01367">
    <property type="entry name" value="5_3_exonuc"/>
    <property type="match status" value="1"/>
</dbReference>
<evidence type="ECO:0000256" key="8">
    <source>
        <dbReference type="ARBA" id="ARBA00022763"/>
    </source>
</evidence>
<evidence type="ECO:0000259" key="17">
    <source>
        <dbReference type="SMART" id="SM00474"/>
    </source>
</evidence>
<dbReference type="InterPro" id="IPR019760">
    <property type="entry name" value="DNA-dir_DNA_pol_A_CS"/>
</dbReference>
<comment type="subunit">
    <text evidence="16">Single-chain monomer with multiple functions.</text>
</comment>
<dbReference type="Gene3D" id="3.30.420.10">
    <property type="entry name" value="Ribonuclease H-like superfamily/Ribonuclease H"/>
    <property type="match status" value="1"/>
</dbReference>
<organism evidence="20 21">
    <name type="scientific">Proteiniborus ethanoligenes</name>
    <dbReference type="NCBI Taxonomy" id="415015"/>
    <lineage>
        <taxon>Bacteria</taxon>
        <taxon>Bacillati</taxon>
        <taxon>Bacillota</taxon>
        <taxon>Clostridia</taxon>
        <taxon>Eubacteriales</taxon>
        <taxon>Proteiniborus</taxon>
    </lineage>
</organism>
<dbReference type="Gene3D" id="1.10.150.20">
    <property type="entry name" value="5' to 3' exonuclease, C-terminal subdomain"/>
    <property type="match status" value="2"/>
</dbReference>
<dbReference type="PANTHER" id="PTHR10133:SF27">
    <property type="entry name" value="DNA POLYMERASE NU"/>
    <property type="match status" value="1"/>
</dbReference>
<keyword evidence="13 16" id="KW-0234">DNA repair</keyword>
<dbReference type="CDD" id="cd09859">
    <property type="entry name" value="PIN_53EXO"/>
    <property type="match status" value="1"/>
</dbReference>
<dbReference type="GO" id="GO:0003677">
    <property type="term" value="F:DNA binding"/>
    <property type="evidence" value="ECO:0007669"/>
    <property type="project" value="UniProtKB-UniRule"/>
</dbReference>
<evidence type="ECO:0000259" key="19">
    <source>
        <dbReference type="SMART" id="SM00482"/>
    </source>
</evidence>
<dbReference type="GO" id="GO:0003887">
    <property type="term" value="F:DNA-directed DNA polymerase activity"/>
    <property type="evidence" value="ECO:0007669"/>
    <property type="project" value="UniProtKB-UniRule"/>
</dbReference>
<evidence type="ECO:0000256" key="16">
    <source>
        <dbReference type="RuleBase" id="RU004460"/>
    </source>
</evidence>
<evidence type="ECO:0000256" key="3">
    <source>
        <dbReference type="ARBA" id="ARBA00020311"/>
    </source>
</evidence>
<dbReference type="InterPro" id="IPR012337">
    <property type="entry name" value="RNaseH-like_sf"/>
</dbReference>
<dbReference type="Gene3D" id="3.40.50.1010">
    <property type="entry name" value="5'-nuclease"/>
    <property type="match status" value="1"/>
</dbReference>
<feature type="domain" description="5'-3' exonuclease" evidence="18">
    <location>
        <begin position="4"/>
        <end position="262"/>
    </location>
</feature>
<accession>A0A1H3S348</accession>
<dbReference type="InterPro" id="IPR020046">
    <property type="entry name" value="5-3_exonucl_a-hlix_arch_N"/>
</dbReference>
<dbReference type="SUPFAM" id="SSF88723">
    <property type="entry name" value="PIN domain-like"/>
    <property type="match status" value="1"/>
</dbReference>
<dbReference type="PROSITE" id="PS00447">
    <property type="entry name" value="DNA_POLYMERASE_A"/>
    <property type="match status" value="1"/>
</dbReference>
<comment type="similarity">
    <text evidence="1 16">Belongs to the DNA polymerase type-A family.</text>
</comment>
<dbReference type="FunFam" id="1.10.150.20:FF:000002">
    <property type="entry name" value="DNA polymerase I"/>
    <property type="match status" value="1"/>
</dbReference>
<evidence type="ECO:0000256" key="5">
    <source>
        <dbReference type="ARBA" id="ARBA00022695"/>
    </source>
</evidence>
<dbReference type="InterPro" id="IPR002421">
    <property type="entry name" value="5-3_exonuclease"/>
</dbReference>
<evidence type="ECO:0000256" key="12">
    <source>
        <dbReference type="ARBA" id="ARBA00023125"/>
    </source>
</evidence>
<dbReference type="FunFam" id="3.40.50.1010:FF:000001">
    <property type="entry name" value="DNA polymerase I"/>
    <property type="match status" value="1"/>
</dbReference>
<evidence type="ECO:0000256" key="6">
    <source>
        <dbReference type="ARBA" id="ARBA00022705"/>
    </source>
</evidence>
<keyword evidence="5 16" id="KW-0548">Nucleotidyltransferase</keyword>
<keyword evidence="21" id="KW-1185">Reference proteome</keyword>
<dbReference type="GO" id="GO:0006302">
    <property type="term" value="P:double-strand break repair"/>
    <property type="evidence" value="ECO:0007669"/>
    <property type="project" value="TreeGrafter"/>
</dbReference>
<proteinExistence type="inferred from homology"/>
<keyword evidence="12 16" id="KW-0238">DNA-binding</keyword>